<evidence type="ECO:0000313" key="1">
    <source>
        <dbReference type="EMBL" id="JAV63848.1"/>
    </source>
</evidence>
<organism evidence="1">
    <name type="scientific">Photinus pyralis</name>
    <name type="common">Common eastern firefly</name>
    <name type="synonym">Lampyris pyralis</name>
    <dbReference type="NCBI Taxonomy" id="7054"/>
    <lineage>
        <taxon>Eukaryota</taxon>
        <taxon>Metazoa</taxon>
        <taxon>Ecdysozoa</taxon>
        <taxon>Arthropoda</taxon>
        <taxon>Hexapoda</taxon>
        <taxon>Insecta</taxon>
        <taxon>Pterygota</taxon>
        <taxon>Neoptera</taxon>
        <taxon>Endopterygota</taxon>
        <taxon>Coleoptera</taxon>
        <taxon>Polyphaga</taxon>
        <taxon>Elateriformia</taxon>
        <taxon>Elateroidea</taxon>
        <taxon>Lampyridae</taxon>
        <taxon>Lampyrinae</taxon>
        <taxon>Photinus</taxon>
    </lineage>
</organism>
<dbReference type="EMBL" id="GEZM01076024">
    <property type="protein sequence ID" value="JAV63848.1"/>
    <property type="molecule type" value="Transcribed_RNA"/>
</dbReference>
<name>A0A1Y1KTD9_PHOPY</name>
<reference evidence="1" key="1">
    <citation type="journal article" date="2016" name="Sci. Rep.">
        <title>Molecular characterization of firefly nuptial gifts: a multi-omics approach sheds light on postcopulatory sexual selection.</title>
        <authorList>
            <person name="Al-Wathiqui N."/>
            <person name="Fallon T.R."/>
            <person name="South A."/>
            <person name="Weng J.K."/>
            <person name="Lewis S.M."/>
        </authorList>
    </citation>
    <scope>NUCLEOTIDE SEQUENCE</scope>
</reference>
<dbReference type="AlphaFoldDB" id="A0A1Y1KTD9"/>
<sequence>MKLLHRRTAEHLSLALLYSNDVPSIANNLHFGLDILAEGLELVLITCCGGPTNSEAFCVVGLWNHVKMDMMNLLVSYGTVVLEYVIVNGASCGNQLFQRGQNFCELVIGNVGQLCTVILRYDQSMTFAEWPDVEESQRLFALKELHARNLALDDAAKDAGHCEMDFVKDILCL</sequence>
<proteinExistence type="predicted"/>
<protein>
    <submittedName>
        <fullName evidence="1">Uncharacterized protein</fullName>
    </submittedName>
</protein>
<accession>A0A1Y1KTD9</accession>